<dbReference type="InterPro" id="IPR029045">
    <property type="entry name" value="ClpP/crotonase-like_dom_sf"/>
</dbReference>
<dbReference type="InterPro" id="IPR004634">
    <property type="entry name" value="Pept_S49_pIV"/>
</dbReference>
<evidence type="ECO:0000256" key="2">
    <source>
        <dbReference type="ARBA" id="ARBA00022670"/>
    </source>
</evidence>
<name>A0A1H1WWF4_9ACTN</name>
<dbReference type="CDD" id="cd07023">
    <property type="entry name" value="S49_Sppa_N_C"/>
    <property type="match status" value="1"/>
</dbReference>
<evidence type="ECO:0000256" key="3">
    <source>
        <dbReference type="ARBA" id="ARBA00022801"/>
    </source>
</evidence>
<reference evidence="7 8" key="1">
    <citation type="submission" date="2016-10" db="EMBL/GenBank/DDBJ databases">
        <authorList>
            <person name="de Groot N.N."/>
        </authorList>
    </citation>
    <scope>NUCLEOTIDE SEQUENCE [LARGE SCALE GENOMIC DNA]</scope>
    <source>
        <strain evidence="7 8">DSM 21800</strain>
    </source>
</reference>
<dbReference type="CDD" id="cd07018">
    <property type="entry name" value="S49_SppA_67K_type"/>
    <property type="match status" value="1"/>
</dbReference>
<accession>A0A1H1WWF4</accession>
<dbReference type="PIRSF" id="PIRSF001217">
    <property type="entry name" value="Protease_4_SppA"/>
    <property type="match status" value="1"/>
</dbReference>
<feature type="active site" description="Proton donor/acceptor" evidence="5">
    <location>
        <position position="151"/>
    </location>
</feature>
<evidence type="ECO:0000256" key="5">
    <source>
        <dbReference type="PIRSR" id="PIRSR001217-1"/>
    </source>
</evidence>
<dbReference type="Gene3D" id="6.20.330.10">
    <property type="match status" value="1"/>
</dbReference>
<sequence length="557" mass="59787">MDALPLVLEIDLSLGLLSGTPQDPLTALRSRNTPRLAHLISGLRHAADDDKVAAVVVHVTPLIKIAEVEELALALRSFAESGKKVIAWTESFGELGTGTVPYYLATAADEIWMQPSGTLGLQGIGLEVATIRGTFDKLGIEPQIGQRQEYKTAAEMYMSTEISEPNREMTGRICASVTEQVSAATAAARSLAADQVTAAMATAPLTAEDARQRGLIDRIGYRDDVYAAIRHDHGRRDGDGEPQVRLQFVHRYSRSLAQQAVSRARKRRQPVIAVVDVQGAIVTGRGSNQLPSQRPQAGSDLITAALRSVIADDAVRAVVLRVDSPGGSYVASDAIRDAVLRVKQSGRPVIASMGGLAASGGYFVSMAADRIVALPSTLTGSIGVLGGKMVIKEALTKIGVSREAIGTPAATMFSSNRPFEHQEWQRVEAWLDAVYDDFTHKAATDRRLDHAALESHARGRVWTGADAREHGLVDDLGGLRSAIELACRKVGADVENIRVQQFPHSPMLARLKPADSTESPTSTMISGPRPGLLEMIGTALGVQHSGVLTLPWRMQFR</sequence>
<comment type="similarity">
    <text evidence="1">Belongs to the peptidase S49 family.</text>
</comment>
<feature type="domain" description="Peptidase S49" evidence="6">
    <location>
        <begin position="343"/>
        <end position="488"/>
    </location>
</feature>
<keyword evidence="3" id="KW-0378">Hydrolase</keyword>
<evidence type="ECO:0000313" key="8">
    <source>
        <dbReference type="Proteomes" id="UP000199103"/>
    </source>
</evidence>
<keyword evidence="4" id="KW-0720">Serine protease</keyword>
<dbReference type="PANTHER" id="PTHR33209:SF1">
    <property type="entry name" value="PEPTIDASE S49 DOMAIN-CONTAINING PROTEIN"/>
    <property type="match status" value="1"/>
</dbReference>
<dbReference type="GO" id="GO:0016020">
    <property type="term" value="C:membrane"/>
    <property type="evidence" value="ECO:0007669"/>
    <property type="project" value="InterPro"/>
</dbReference>
<feature type="active site" description="Nucleophile" evidence="5">
    <location>
        <position position="359"/>
    </location>
</feature>
<keyword evidence="8" id="KW-1185">Reference proteome</keyword>
<dbReference type="InterPro" id="IPR002142">
    <property type="entry name" value="Peptidase_S49"/>
</dbReference>
<evidence type="ECO:0000256" key="4">
    <source>
        <dbReference type="ARBA" id="ARBA00022825"/>
    </source>
</evidence>
<evidence type="ECO:0000256" key="1">
    <source>
        <dbReference type="ARBA" id="ARBA00008683"/>
    </source>
</evidence>
<dbReference type="OrthoDB" id="9764363at2"/>
<evidence type="ECO:0000259" key="6">
    <source>
        <dbReference type="Pfam" id="PF01343"/>
    </source>
</evidence>
<dbReference type="AlphaFoldDB" id="A0A1H1WWF4"/>
<dbReference type="SUPFAM" id="SSF52096">
    <property type="entry name" value="ClpP/crotonase"/>
    <property type="match status" value="2"/>
</dbReference>
<protein>
    <submittedName>
        <fullName evidence="7">Protease-4</fullName>
    </submittedName>
</protein>
<dbReference type="GO" id="GO:0006465">
    <property type="term" value="P:signal peptide processing"/>
    <property type="evidence" value="ECO:0007669"/>
    <property type="project" value="InterPro"/>
</dbReference>
<dbReference type="PANTHER" id="PTHR33209">
    <property type="entry name" value="PROTEASE 4"/>
    <property type="match status" value="1"/>
</dbReference>
<dbReference type="InterPro" id="IPR047272">
    <property type="entry name" value="S49_SppA_C"/>
</dbReference>
<dbReference type="EMBL" id="LT629772">
    <property type="protein sequence ID" value="SDT01477.1"/>
    <property type="molecule type" value="Genomic_DNA"/>
</dbReference>
<feature type="domain" description="Peptidase S49" evidence="6">
    <location>
        <begin position="79"/>
        <end position="231"/>
    </location>
</feature>
<dbReference type="STRING" id="630515.SAMN04489812_3837"/>
<dbReference type="Proteomes" id="UP000199103">
    <property type="component" value="Chromosome I"/>
</dbReference>
<organism evidence="7 8">
    <name type="scientific">Microlunatus soli</name>
    <dbReference type="NCBI Taxonomy" id="630515"/>
    <lineage>
        <taxon>Bacteria</taxon>
        <taxon>Bacillati</taxon>
        <taxon>Actinomycetota</taxon>
        <taxon>Actinomycetes</taxon>
        <taxon>Propionibacteriales</taxon>
        <taxon>Propionibacteriaceae</taxon>
        <taxon>Microlunatus</taxon>
    </lineage>
</organism>
<dbReference type="InterPro" id="IPR047217">
    <property type="entry name" value="S49_SppA_67K_type_N"/>
</dbReference>
<dbReference type="GO" id="GO:0008236">
    <property type="term" value="F:serine-type peptidase activity"/>
    <property type="evidence" value="ECO:0007669"/>
    <property type="project" value="UniProtKB-KW"/>
</dbReference>
<dbReference type="RefSeq" id="WP_091527046.1">
    <property type="nucleotide sequence ID" value="NZ_LT629772.1"/>
</dbReference>
<evidence type="ECO:0000313" key="7">
    <source>
        <dbReference type="EMBL" id="SDT01477.1"/>
    </source>
</evidence>
<gene>
    <name evidence="7" type="ORF">SAMN04489812_3837</name>
</gene>
<dbReference type="Gene3D" id="3.90.226.10">
    <property type="entry name" value="2-enoyl-CoA Hydratase, Chain A, domain 1"/>
    <property type="match status" value="2"/>
</dbReference>
<proteinExistence type="inferred from homology"/>
<dbReference type="Pfam" id="PF01343">
    <property type="entry name" value="Peptidase_S49"/>
    <property type="match status" value="2"/>
</dbReference>
<keyword evidence="2 7" id="KW-0645">Protease</keyword>